<evidence type="ECO:0000256" key="9">
    <source>
        <dbReference type="SAM" id="Phobius"/>
    </source>
</evidence>
<evidence type="ECO:0000256" key="1">
    <source>
        <dbReference type="ARBA" id="ARBA00004651"/>
    </source>
</evidence>
<protein>
    <submittedName>
        <fullName evidence="12">ABC transporter ATP-binding protein</fullName>
    </submittedName>
</protein>
<dbReference type="Proteomes" id="UP000748332">
    <property type="component" value="Unassembled WGS sequence"/>
</dbReference>
<dbReference type="FunFam" id="3.40.50.300:FF:000221">
    <property type="entry name" value="Multidrug ABC transporter ATP-binding protein"/>
    <property type="match status" value="1"/>
</dbReference>
<dbReference type="Gene3D" id="3.40.50.300">
    <property type="entry name" value="P-loop containing nucleotide triphosphate hydrolases"/>
    <property type="match status" value="1"/>
</dbReference>
<dbReference type="AlphaFoldDB" id="A0A955KW92"/>
<sequence length="349" mass="39190">RNEKKASIYDGFSGAISTLGAISFWIFTIYKVLQGDITIGALTFYIGMAGSYTSSLEGLMRELSRFYRDSSFMTSYYKFLEIPNKIISGKKKLSSNSRPPEIVFKHVDFIYPNSQKIVIEDLELTINPGERIALVGTNGSGKSTIIKLLCRLYDVSSGTITIDGIDIKELDVTHWHQQIGVLFQNFNKYGVLNAGENISIGNTQHAHQRDLVLEASKKAEAHEFLQKLDKGYNQVLSKRFKRGTNLSGGEWQKVALARNFYRDAPILILDEPTSAIDAISEEKIFERLYKFAANKTVIIVSHRFSTVRKADKIYVLDAGKIIEGGTHEELMKLNGKYAEAFAVQAKGYK</sequence>
<keyword evidence="6 12" id="KW-0067">ATP-binding</keyword>
<accession>A0A955KW92</accession>
<dbReference type="InterPro" id="IPR003439">
    <property type="entry name" value="ABC_transporter-like_ATP-bd"/>
</dbReference>
<dbReference type="InterPro" id="IPR017871">
    <property type="entry name" value="ABC_transporter-like_CS"/>
</dbReference>
<feature type="transmembrane region" description="Helical" evidence="9">
    <location>
        <begin position="12"/>
        <end position="33"/>
    </location>
</feature>
<evidence type="ECO:0000256" key="5">
    <source>
        <dbReference type="ARBA" id="ARBA00022741"/>
    </source>
</evidence>
<feature type="domain" description="ABC transmembrane type-1" evidence="11">
    <location>
        <begin position="1"/>
        <end position="68"/>
    </location>
</feature>
<feature type="non-terminal residue" evidence="12">
    <location>
        <position position="1"/>
    </location>
</feature>
<dbReference type="SMART" id="SM00382">
    <property type="entry name" value="AAA"/>
    <property type="match status" value="1"/>
</dbReference>
<dbReference type="GO" id="GO:0005886">
    <property type="term" value="C:plasma membrane"/>
    <property type="evidence" value="ECO:0007669"/>
    <property type="project" value="UniProtKB-SubCell"/>
</dbReference>
<evidence type="ECO:0000313" key="12">
    <source>
        <dbReference type="EMBL" id="MCA9374885.1"/>
    </source>
</evidence>
<keyword evidence="3" id="KW-1003">Cell membrane</keyword>
<evidence type="ECO:0000256" key="8">
    <source>
        <dbReference type="ARBA" id="ARBA00023136"/>
    </source>
</evidence>
<reference evidence="12" key="1">
    <citation type="submission" date="2020-04" db="EMBL/GenBank/DDBJ databases">
        <authorList>
            <person name="Zhang T."/>
        </authorList>
    </citation>
    <scope>NUCLEOTIDE SEQUENCE</scope>
    <source>
        <strain evidence="12">HKST-UBA16</strain>
    </source>
</reference>
<dbReference type="InterPro" id="IPR027417">
    <property type="entry name" value="P-loop_NTPase"/>
</dbReference>
<dbReference type="Pfam" id="PF00005">
    <property type="entry name" value="ABC_tran"/>
    <property type="match status" value="1"/>
</dbReference>
<evidence type="ECO:0000256" key="2">
    <source>
        <dbReference type="ARBA" id="ARBA00022448"/>
    </source>
</evidence>
<evidence type="ECO:0000256" key="6">
    <source>
        <dbReference type="ARBA" id="ARBA00022840"/>
    </source>
</evidence>
<evidence type="ECO:0000256" key="7">
    <source>
        <dbReference type="ARBA" id="ARBA00022989"/>
    </source>
</evidence>
<dbReference type="InterPro" id="IPR039421">
    <property type="entry name" value="Type_1_exporter"/>
</dbReference>
<feature type="domain" description="ABC transporter" evidence="10">
    <location>
        <begin position="104"/>
        <end position="343"/>
    </location>
</feature>
<name>A0A955KW92_9BACT</name>
<dbReference type="InterPro" id="IPR011527">
    <property type="entry name" value="ABC1_TM_dom"/>
</dbReference>
<dbReference type="EMBL" id="JAGQLM010000040">
    <property type="protein sequence ID" value="MCA9374885.1"/>
    <property type="molecule type" value="Genomic_DNA"/>
</dbReference>
<dbReference type="GO" id="GO:0005524">
    <property type="term" value="F:ATP binding"/>
    <property type="evidence" value="ECO:0007669"/>
    <property type="project" value="UniProtKB-KW"/>
</dbReference>
<dbReference type="PANTHER" id="PTHR43394:SF1">
    <property type="entry name" value="ATP-BINDING CASSETTE SUB-FAMILY B MEMBER 10, MITOCHONDRIAL"/>
    <property type="match status" value="1"/>
</dbReference>
<dbReference type="GO" id="GO:0016887">
    <property type="term" value="F:ATP hydrolysis activity"/>
    <property type="evidence" value="ECO:0007669"/>
    <property type="project" value="InterPro"/>
</dbReference>
<dbReference type="SUPFAM" id="SSF52540">
    <property type="entry name" value="P-loop containing nucleoside triphosphate hydrolases"/>
    <property type="match status" value="1"/>
</dbReference>
<comment type="subcellular location">
    <subcellularLocation>
        <location evidence="1">Cell membrane</location>
        <topology evidence="1">Multi-pass membrane protein</topology>
    </subcellularLocation>
</comment>
<dbReference type="PROSITE" id="PS50929">
    <property type="entry name" value="ABC_TM1F"/>
    <property type="match status" value="1"/>
</dbReference>
<dbReference type="SUPFAM" id="SSF90123">
    <property type="entry name" value="ABC transporter transmembrane region"/>
    <property type="match status" value="1"/>
</dbReference>
<dbReference type="InterPro" id="IPR003593">
    <property type="entry name" value="AAA+_ATPase"/>
</dbReference>
<evidence type="ECO:0000259" key="11">
    <source>
        <dbReference type="PROSITE" id="PS50929"/>
    </source>
</evidence>
<organism evidence="12 13">
    <name type="scientific">Candidatus Dojkabacteria bacterium</name>
    <dbReference type="NCBI Taxonomy" id="2099670"/>
    <lineage>
        <taxon>Bacteria</taxon>
        <taxon>Candidatus Dojkabacteria</taxon>
    </lineage>
</organism>
<gene>
    <name evidence="12" type="ORF">KC622_00985</name>
</gene>
<proteinExistence type="predicted"/>
<evidence type="ECO:0000256" key="3">
    <source>
        <dbReference type="ARBA" id="ARBA00022475"/>
    </source>
</evidence>
<keyword evidence="2" id="KW-0813">Transport</keyword>
<comment type="caution">
    <text evidence="12">The sequence shown here is derived from an EMBL/GenBank/DDBJ whole genome shotgun (WGS) entry which is preliminary data.</text>
</comment>
<evidence type="ECO:0000259" key="10">
    <source>
        <dbReference type="PROSITE" id="PS50893"/>
    </source>
</evidence>
<dbReference type="InterPro" id="IPR036640">
    <property type="entry name" value="ABC1_TM_sf"/>
</dbReference>
<evidence type="ECO:0000256" key="4">
    <source>
        <dbReference type="ARBA" id="ARBA00022692"/>
    </source>
</evidence>
<dbReference type="PROSITE" id="PS50893">
    <property type="entry name" value="ABC_TRANSPORTER_2"/>
    <property type="match status" value="1"/>
</dbReference>
<dbReference type="Gene3D" id="1.20.1560.10">
    <property type="entry name" value="ABC transporter type 1, transmembrane domain"/>
    <property type="match status" value="1"/>
</dbReference>
<keyword evidence="7 9" id="KW-1133">Transmembrane helix</keyword>
<dbReference type="PANTHER" id="PTHR43394">
    <property type="entry name" value="ATP-DEPENDENT PERMEASE MDL1, MITOCHONDRIAL"/>
    <property type="match status" value="1"/>
</dbReference>
<keyword evidence="5" id="KW-0547">Nucleotide-binding</keyword>
<keyword evidence="4 9" id="KW-0812">Transmembrane</keyword>
<dbReference type="GO" id="GO:0015421">
    <property type="term" value="F:ABC-type oligopeptide transporter activity"/>
    <property type="evidence" value="ECO:0007669"/>
    <property type="project" value="TreeGrafter"/>
</dbReference>
<evidence type="ECO:0000313" key="13">
    <source>
        <dbReference type="Proteomes" id="UP000748332"/>
    </source>
</evidence>
<keyword evidence="8 9" id="KW-0472">Membrane</keyword>
<reference evidence="12" key="2">
    <citation type="journal article" date="2021" name="Microbiome">
        <title>Successional dynamics and alternative stable states in a saline activated sludge microbial community over 9 years.</title>
        <authorList>
            <person name="Wang Y."/>
            <person name="Ye J."/>
            <person name="Ju F."/>
            <person name="Liu L."/>
            <person name="Boyd J.A."/>
            <person name="Deng Y."/>
            <person name="Parks D.H."/>
            <person name="Jiang X."/>
            <person name="Yin X."/>
            <person name="Woodcroft B.J."/>
            <person name="Tyson G.W."/>
            <person name="Hugenholtz P."/>
            <person name="Polz M.F."/>
            <person name="Zhang T."/>
        </authorList>
    </citation>
    <scope>NUCLEOTIDE SEQUENCE</scope>
    <source>
        <strain evidence="12">HKST-UBA16</strain>
    </source>
</reference>
<dbReference type="PROSITE" id="PS00211">
    <property type="entry name" value="ABC_TRANSPORTER_1"/>
    <property type="match status" value="1"/>
</dbReference>